<dbReference type="InterPro" id="IPR012902">
    <property type="entry name" value="N_methyl_site"/>
</dbReference>
<evidence type="ECO:0000313" key="4">
    <source>
        <dbReference type="EMBL" id="MBA2873673.1"/>
    </source>
</evidence>
<dbReference type="EMBL" id="JACDUT010000001">
    <property type="protein sequence ID" value="MBA2873673.1"/>
    <property type="molecule type" value="Genomic_DNA"/>
</dbReference>
<organism evidence="4 5">
    <name type="scientific">Thermaerobacillus caldiproteolyticus</name>
    <dbReference type="NCBI Taxonomy" id="247480"/>
    <lineage>
        <taxon>Bacteria</taxon>
        <taxon>Bacillati</taxon>
        <taxon>Bacillota</taxon>
        <taxon>Bacilli</taxon>
        <taxon>Bacillales</taxon>
        <taxon>Anoxybacillaceae</taxon>
        <taxon>Thermaerobacillus</taxon>
    </lineage>
</organism>
<feature type="transmembrane region" description="Helical" evidence="3">
    <location>
        <begin position="16"/>
        <end position="41"/>
    </location>
</feature>
<evidence type="ECO:0000256" key="2">
    <source>
        <dbReference type="ARBA" id="ARBA00023287"/>
    </source>
</evidence>
<keyword evidence="2" id="KW-0178">Competence</keyword>
<dbReference type="Pfam" id="PF07963">
    <property type="entry name" value="N_methyl"/>
    <property type="match status" value="1"/>
</dbReference>
<comment type="subcellular location">
    <subcellularLocation>
        <location evidence="1">Cell surface</location>
    </subcellularLocation>
</comment>
<dbReference type="Proteomes" id="UP000523087">
    <property type="component" value="Unassembled WGS sequence"/>
</dbReference>
<evidence type="ECO:0000313" key="5">
    <source>
        <dbReference type="Proteomes" id="UP000523087"/>
    </source>
</evidence>
<accession>A0A7V9Z476</accession>
<dbReference type="GO" id="GO:0030420">
    <property type="term" value="P:establishment of competence for transformation"/>
    <property type="evidence" value="ECO:0007669"/>
    <property type="project" value="UniProtKB-KW"/>
</dbReference>
<dbReference type="PROSITE" id="PS00409">
    <property type="entry name" value="PROKAR_NTER_METHYL"/>
    <property type="match status" value="1"/>
</dbReference>
<name>A0A7V9Z476_9BACL</name>
<proteinExistence type="predicted"/>
<dbReference type="RefSeq" id="WP_181554589.1">
    <property type="nucleotide sequence ID" value="NZ_CP064060.1"/>
</dbReference>
<dbReference type="AlphaFoldDB" id="A0A7V9Z476"/>
<reference evidence="4 5" key="1">
    <citation type="submission" date="2020-07" db="EMBL/GenBank/DDBJ databases">
        <title>Genomic Encyclopedia of Type Strains, Phase IV (KMG-IV): sequencing the most valuable type-strain genomes for metagenomic binning, comparative biology and taxonomic classification.</title>
        <authorList>
            <person name="Goeker M."/>
        </authorList>
    </citation>
    <scope>NUCLEOTIDE SEQUENCE [LARGE SCALE GENOMIC DNA]</scope>
    <source>
        <strain evidence="4 5">DSM 15730</strain>
    </source>
</reference>
<protein>
    <submittedName>
        <fullName evidence="4">Type II secretory pathway pseudopilin PulG</fullName>
    </submittedName>
</protein>
<sequence length="188" mass="21190">MKQFVNNEKGISLVELLAAITISSFILASIYGVFLSGINAYKRIGIENQLRSEADYVVATIMNRLYQFSPDGIDMEGTTNERIQFIKNKQKVINPSVGLVEEKETATETLSIELQNDAVFINDEKLNSDHLKILSNQSKLSYSCVRQEGSVCQSGIVTFMLTVQDRDHETPSDFLYIKPFTLKTEFGF</sequence>
<evidence type="ECO:0000256" key="1">
    <source>
        <dbReference type="ARBA" id="ARBA00004241"/>
    </source>
</evidence>
<keyword evidence="3" id="KW-0472">Membrane</keyword>
<keyword evidence="5" id="KW-1185">Reference proteome</keyword>
<dbReference type="GO" id="GO:0009986">
    <property type="term" value="C:cell surface"/>
    <property type="evidence" value="ECO:0007669"/>
    <property type="project" value="UniProtKB-SubCell"/>
</dbReference>
<evidence type="ECO:0000256" key="3">
    <source>
        <dbReference type="SAM" id="Phobius"/>
    </source>
</evidence>
<keyword evidence="3" id="KW-0812">Transmembrane</keyword>
<keyword evidence="3" id="KW-1133">Transmembrane helix</keyword>
<gene>
    <name evidence="4" type="ORF">HNR31_000425</name>
</gene>
<comment type="caution">
    <text evidence="4">The sequence shown here is derived from an EMBL/GenBank/DDBJ whole genome shotgun (WGS) entry which is preliminary data.</text>
</comment>